<keyword evidence="3" id="KW-1185">Reference proteome</keyword>
<protein>
    <submittedName>
        <fullName evidence="2">Uncharacterized protein</fullName>
    </submittedName>
</protein>
<keyword evidence="1" id="KW-0732">Signal</keyword>
<dbReference type="Proteomes" id="UP000278907">
    <property type="component" value="Unassembled WGS sequence"/>
</dbReference>
<organism evidence="2 3">
    <name type="scientific">Corallococcus praedator</name>
    <dbReference type="NCBI Taxonomy" id="2316724"/>
    <lineage>
        <taxon>Bacteria</taxon>
        <taxon>Pseudomonadati</taxon>
        <taxon>Myxococcota</taxon>
        <taxon>Myxococcia</taxon>
        <taxon>Myxococcales</taxon>
        <taxon>Cystobacterineae</taxon>
        <taxon>Myxococcaceae</taxon>
        <taxon>Corallococcus</taxon>
    </lineage>
</organism>
<proteinExistence type="predicted"/>
<feature type="signal peptide" evidence="1">
    <location>
        <begin position="1"/>
        <end position="23"/>
    </location>
</feature>
<reference evidence="2 3" key="1">
    <citation type="submission" date="2018-09" db="EMBL/GenBank/DDBJ databases">
        <authorList>
            <person name="Livingstone P.G."/>
            <person name="Whitworth D.E."/>
        </authorList>
    </citation>
    <scope>NUCLEOTIDE SEQUENCE [LARGE SCALE GENOMIC DNA]</scope>
    <source>
        <strain evidence="2 3">CA031B</strain>
    </source>
</reference>
<comment type="caution">
    <text evidence="2">The sequence shown here is derived from an EMBL/GenBank/DDBJ whole genome shotgun (WGS) entry which is preliminary data.</text>
</comment>
<feature type="chain" id="PRO_5047349602" evidence="1">
    <location>
        <begin position="24"/>
        <end position="190"/>
    </location>
</feature>
<evidence type="ECO:0000313" key="3">
    <source>
        <dbReference type="Proteomes" id="UP000278907"/>
    </source>
</evidence>
<dbReference type="EMBL" id="RAWI01000111">
    <property type="protein sequence ID" value="RKI08071.1"/>
    <property type="molecule type" value="Genomic_DNA"/>
</dbReference>
<gene>
    <name evidence="2" type="ORF">D7Y13_16625</name>
</gene>
<evidence type="ECO:0000313" key="2">
    <source>
        <dbReference type="EMBL" id="RKI08071.1"/>
    </source>
</evidence>
<dbReference type="RefSeq" id="WP_120582947.1">
    <property type="nucleotide sequence ID" value="NZ_RAWI01000111.1"/>
</dbReference>
<accession>A0ABX9QK21</accession>
<evidence type="ECO:0000256" key="1">
    <source>
        <dbReference type="SAM" id="SignalP"/>
    </source>
</evidence>
<sequence>MTNNVKRFLAASLLSLMPSVALAEHYDISGLLAHRGDYVSLRPTETIQLPSGRLEGAATLAGTTVDTFFVANWTGVNTFPGYTLTGTPNILPPNPLAPTAPPSISGVFQMGVGQLTPVTQTYYYTTNAADPTGAAKTCLWQLNVTVSGTVCSGTLNMTAYGNQGVLCSIDTAQTFVDPATCQAQVVTIIQ</sequence>
<name>A0ABX9QK21_9BACT</name>